<dbReference type="PANTHER" id="PTHR10438">
    <property type="entry name" value="THIOREDOXIN"/>
    <property type="match status" value="1"/>
</dbReference>
<organism evidence="2 3">
    <name type="scientific">Solimicrobium silvestre</name>
    <dbReference type="NCBI Taxonomy" id="2099400"/>
    <lineage>
        <taxon>Bacteria</taxon>
        <taxon>Pseudomonadati</taxon>
        <taxon>Pseudomonadota</taxon>
        <taxon>Betaproteobacteria</taxon>
        <taxon>Burkholderiales</taxon>
        <taxon>Oxalobacteraceae</taxon>
        <taxon>Solimicrobium</taxon>
    </lineage>
</organism>
<dbReference type="SUPFAM" id="SSF52833">
    <property type="entry name" value="Thioredoxin-like"/>
    <property type="match status" value="1"/>
</dbReference>
<gene>
    <name evidence="2" type="ORF">S2091_3784</name>
</gene>
<dbReference type="Proteomes" id="UP000237839">
    <property type="component" value="Unassembled WGS sequence"/>
</dbReference>
<evidence type="ECO:0000313" key="3">
    <source>
        <dbReference type="Proteomes" id="UP000237839"/>
    </source>
</evidence>
<dbReference type="EMBL" id="PUGF01000022">
    <property type="protein sequence ID" value="PRC91506.1"/>
    <property type="molecule type" value="Genomic_DNA"/>
</dbReference>
<evidence type="ECO:0000259" key="1">
    <source>
        <dbReference type="PROSITE" id="PS51352"/>
    </source>
</evidence>
<evidence type="ECO:0000313" key="2">
    <source>
        <dbReference type="EMBL" id="PRC91506.1"/>
    </source>
</evidence>
<dbReference type="PANTHER" id="PTHR10438:SF468">
    <property type="entry name" value="THIOREDOXIN-1-RELATED"/>
    <property type="match status" value="1"/>
</dbReference>
<dbReference type="InterPro" id="IPR036249">
    <property type="entry name" value="Thioredoxin-like_sf"/>
</dbReference>
<dbReference type="Pfam" id="PF00085">
    <property type="entry name" value="Thioredoxin"/>
    <property type="match status" value="1"/>
</dbReference>
<dbReference type="OrthoDB" id="8521206at2"/>
<dbReference type="Gene3D" id="3.40.30.10">
    <property type="entry name" value="Glutaredoxin"/>
    <property type="match status" value="1"/>
</dbReference>
<keyword evidence="3" id="KW-1185">Reference proteome</keyword>
<dbReference type="InterPro" id="IPR050620">
    <property type="entry name" value="Thioredoxin_H-type-like"/>
</dbReference>
<comment type="caution">
    <text evidence="2">The sequence shown here is derived from an EMBL/GenBank/DDBJ whole genome shotgun (WGS) entry which is preliminary data.</text>
</comment>
<feature type="domain" description="Thioredoxin" evidence="1">
    <location>
        <begin position="1"/>
        <end position="108"/>
    </location>
</feature>
<dbReference type="CDD" id="cd02947">
    <property type="entry name" value="TRX_family"/>
    <property type="match status" value="1"/>
</dbReference>
<dbReference type="PROSITE" id="PS51352">
    <property type="entry name" value="THIOREDOXIN_2"/>
    <property type="match status" value="1"/>
</dbReference>
<proteinExistence type="predicted"/>
<dbReference type="InterPro" id="IPR013766">
    <property type="entry name" value="Thioredoxin_domain"/>
</dbReference>
<reference evidence="2 3" key="1">
    <citation type="submission" date="2018-02" db="EMBL/GenBank/DDBJ databases">
        <title>Solimicrobium silvestre gen. nov., sp. nov., isolated from alpine forest soil.</title>
        <authorList>
            <person name="Margesin R."/>
            <person name="Albuquerque L."/>
            <person name="Zhang D.-C."/>
            <person name="Froufe H.J.C."/>
            <person name="Severino R."/>
            <person name="Roxo I."/>
            <person name="Egas C."/>
            <person name="Da Costa M.S."/>
        </authorList>
    </citation>
    <scope>NUCLEOTIDE SEQUENCE [LARGE SCALE GENOMIC DNA]</scope>
    <source>
        <strain evidence="2 3">S20-91</strain>
    </source>
</reference>
<protein>
    <submittedName>
        <fullName evidence="2">Thioredoxin</fullName>
    </submittedName>
</protein>
<dbReference type="AlphaFoldDB" id="A0A2S9GV22"/>
<name>A0A2S9GV22_9BURK</name>
<sequence length="141" mass="16149">MPYLDLNHTSAAALQQHLTKYQTVVACLCAAWCDVCKDYRPKFEALAEQHPELLFLWIDIEDQASLVGDLDIENFPTLLIQQNDVVSFYGTMQPDTSQLKRIIQSQARQSPEQLQTQANFDGQQRLWQTEANLRLRLALAV</sequence>
<accession>A0A2S9GV22</accession>
<dbReference type="RefSeq" id="WP_105533530.1">
    <property type="nucleotide sequence ID" value="NZ_PUGF01000022.1"/>
</dbReference>